<keyword evidence="1" id="KW-1133">Transmembrane helix</keyword>
<feature type="transmembrane region" description="Helical" evidence="1">
    <location>
        <begin position="73"/>
        <end position="91"/>
    </location>
</feature>
<proteinExistence type="predicted"/>
<comment type="caution">
    <text evidence="2">The sequence shown here is derived from an EMBL/GenBank/DDBJ whole genome shotgun (WGS) entry which is preliminary data.</text>
</comment>
<evidence type="ECO:0000256" key="1">
    <source>
        <dbReference type="SAM" id="Phobius"/>
    </source>
</evidence>
<dbReference type="RefSeq" id="WP_104515961.1">
    <property type="nucleotide sequence ID" value="NZ_MQVW01000002.1"/>
</dbReference>
<evidence type="ECO:0000313" key="3">
    <source>
        <dbReference type="Proteomes" id="UP000239002"/>
    </source>
</evidence>
<dbReference type="OrthoDB" id="1164913at2"/>
<keyword evidence="1" id="KW-0812">Transmembrane</keyword>
<dbReference type="AlphaFoldDB" id="A0A2S6IIL2"/>
<dbReference type="EMBL" id="PTJE01000005">
    <property type="protein sequence ID" value="PPK94063.1"/>
    <property type="molecule type" value="Genomic_DNA"/>
</dbReference>
<reference evidence="2 3" key="1">
    <citation type="submission" date="2018-02" db="EMBL/GenBank/DDBJ databases">
        <title>Genomic Encyclopedia of Archaeal and Bacterial Type Strains, Phase II (KMG-II): from individual species to whole genera.</title>
        <authorList>
            <person name="Goeker M."/>
        </authorList>
    </citation>
    <scope>NUCLEOTIDE SEQUENCE [LARGE SCALE GENOMIC DNA]</scope>
    <source>
        <strain evidence="2 3">DSM 16809</strain>
    </source>
</reference>
<gene>
    <name evidence="2" type="ORF">LY01_02285</name>
</gene>
<evidence type="ECO:0000313" key="2">
    <source>
        <dbReference type="EMBL" id="PPK94063.1"/>
    </source>
</evidence>
<organism evidence="2 3">
    <name type="scientific">Nonlabens xylanidelens</name>
    <dbReference type="NCBI Taxonomy" id="191564"/>
    <lineage>
        <taxon>Bacteria</taxon>
        <taxon>Pseudomonadati</taxon>
        <taxon>Bacteroidota</taxon>
        <taxon>Flavobacteriia</taxon>
        <taxon>Flavobacteriales</taxon>
        <taxon>Flavobacteriaceae</taxon>
        <taxon>Nonlabens</taxon>
    </lineage>
</organism>
<sequence>MLEDHFIPPIKSRTDQELLQIVGAPQKWTTDAVNLSIIELKSRKIPSRKIEMATYLESKKEKIKALKKEKESYNIFDFIFSPTLTLIEIIFSWELKKDGFDRKARQQKNFRIFLLLLSILILTFIKIASYF</sequence>
<feature type="transmembrane region" description="Helical" evidence="1">
    <location>
        <begin position="112"/>
        <end position="130"/>
    </location>
</feature>
<accession>A0A2S6IIL2</accession>
<keyword evidence="1" id="KW-0472">Membrane</keyword>
<protein>
    <submittedName>
        <fullName evidence="2">Uncharacterized protein</fullName>
    </submittedName>
</protein>
<name>A0A2S6IIL2_9FLAO</name>
<dbReference type="Proteomes" id="UP000239002">
    <property type="component" value="Unassembled WGS sequence"/>
</dbReference>
<keyword evidence="3" id="KW-1185">Reference proteome</keyword>